<name>A0A951QS75_9CYAN</name>
<organism evidence="1 2">
    <name type="scientific">Cyanomargarita calcarea GSE-NOS-MK-12-04C</name>
    <dbReference type="NCBI Taxonomy" id="2839659"/>
    <lineage>
        <taxon>Bacteria</taxon>
        <taxon>Bacillati</taxon>
        <taxon>Cyanobacteriota</taxon>
        <taxon>Cyanophyceae</taxon>
        <taxon>Nostocales</taxon>
        <taxon>Cyanomargaritaceae</taxon>
        <taxon>Cyanomargarita</taxon>
    </lineage>
</organism>
<gene>
    <name evidence="1" type="ORF">KME60_27780</name>
</gene>
<reference evidence="1" key="2">
    <citation type="journal article" date="2022" name="Microbiol. Resour. Announc.">
        <title>Metagenome Sequencing to Explore Phylogenomics of Terrestrial Cyanobacteria.</title>
        <authorList>
            <person name="Ward R.D."/>
            <person name="Stajich J.E."/>
            <person name="Johansen J.R."/>
            <person name="Huntemann M."/>
            <person name="Clum A."/>
            <person name="Foster B."/>
            <person name="Foster B."/>
            <person name="Roux S."/>
            <person name="Palaniappan K."/>
            <person name="Varghese N."/>
            <person name="Mukherjee S."/>
            <person name="Reddy T.B.K."/>
            <person name="Daum C."/>
            <person name="Copeland A."/>
            <person name="Chen I.A."/>
            <person name="Ivanova N.N."/>
            <person name="Kyrpides N.C."/>
            <person name="Shapiro N."/>
            <person name="Eloe-Fadrosh E.A."/>
            <person name="Pietrasiak N."/>
        </authorList>
    </citation>
    <scope>NUCLEOTIDE SEQUENCE</scope>
    <source>
        <strain evidence="1">GSE-NOS-MK-12-04C</strain>
    </source>
</reference>
<sequence length="90" mass="10259">MFLETSRYFNQPVVDAISRDGRPVKALSLRRLPPISGDSLIVKGNDRLDIIAQRQYNNPTQFWHIADANTDLEANNLVKETLRVIAVPRQ</sequence>
<dbReference type="AlphaFoldDB" id="A0A951QS75"/>
<dbReference type="EMBL" id="JAHHGZ010000039">
    <property type="protein sequence ID" value="MBW4671121.1"/>
    <property type="molecule type" value="Genomic_DNA"/>
</dbReference>
<evidence type="ECO:0000313" key="2">
    <source>
        <dbReference type="Proteomes" id="UP000729701"/>
    </source>
</evidence>
<accession>A0A951QS75</accession>
<protein>
    <recommendedName>
        <fullName evidence="3">LysM domain-containing protein</fullName>
    </recommendedName>
</protein>
<reference evidence="1" key="1">
    <citation type="submission" date="2021-05" db="EMBL/GenBank/DDBJ databases">
        <authorList>
            <person name="Pietrasiak N."/>
            <person name="Ward R."/>
            <person name="Stajich J.E."/>
            <person name="Kurbessoian T."/>
        </authorList>
    </citation>
    <scope>NUCLEOTIDE SEQUENCE</scope>
    <source>
        <strain evidence="1">GSE-NOS-MK-12-04C</strain>
    </source>
</reference>
<proteinExistence type="predicted"/>
<comment type="caution">
    <text evidence="1">The sequence shown here is derived from an EMBL/GenBank/DDBJ whole genome shotgun (WGS) entry which is preliminary data.</text>
</comment>
<evidence type="ECO:0000313" key="1">
    <source>
        <dbReference type="EMBL" id="MBW4671121.1"/>
    </source>
</evidence>
<dbReference type="Proteomes" id="UP000729701">
    <property type="component" value="Unassembled WGS sequence"/>
</dbReference>
<evidence type="ECO:0008006" key="3">
    <source>
        <dbReference type="Google" id="ProtNLM"/>
    </source>
</evidence>